<gene>
    <name evidence="1" type="ORF">BDN72DRAFT_173357</name>
</gene>
<reference evidence="1 2" key="1">
    <citation type="journal article" date="2019" name="Nat. Ecol. Evol.">
        <title>Megaphylogeny resolves global patterns of mushroom evolution.</title>
        <authorList>
            <person name="Varga T."/>
            <person name="Krizsan K."/>
            <person name="Foldi C."/>
            <person name="Dima B."/>
            <person name="Sanchez-Garcia M."/>
            <person name="Sanchez-Ramirez S."/>
            <person name="Szollosi G.J."/>
            <person name="Szarkandi J.G."/>
            <person name="Papp V."/>
            <person name="Albert L."/>
            <person name="Andreopoulos W."/>
            <person name="Angelini C."/>
            <person name="Antonin V."/>
            <person name="Barry K.W."/>
            <person name="Bougher N.L."/>
            <person name="Buchanan P."/>
            <person name="Buyck B."/>
            <person name="Bense V."/>
            <person name="Catcheside P."/>
            <person name="Chovatia M."/>
            <person name="Cooper J."/>
            <person name="Damon W."/>
            <person name="Desjardin D."/>
            <person name="Finy P."/>
            <person name="Geml J."/>
            <person name="Haridas S."/>
            <person name="Hughes K."/>
            <person name="Justo A."/>
            <person name="Karasinski D."/>
            <person name="Kautmanova I."/>
            <person name="Kiss B."/>
            <person name="Kocsube S."/>
            <person name="Kotiranta H."/>
            <person name="LaButti K.M."/>
            <person name="Lechner B.E."/>
            <person name="Liimatainen K."/>
            <person name="Lipzen A."/>
            <person name="Lukacs Z."/>
            <person name="Mihaltcheva S."/>
            <person name="Morgado L.N."/>
            <person name="Niskanen T."/>
            <person name="Noordeloos M.E."/>
            <person name="Ohm R.A."/>
            <person name="Ortiz-Santana B."/>
            <person name="Ovrebo C."/>
            <person name="Racz N."/>
            <person name="Riley R."/>
            <person name="Savchenko A."/>
            <person name="Shiryaev A."/>
            <person name="Soop K."/>
            <person name="Spirin V."/>
            <person name="Szebenyi C."/>
            <person name="Tomsovsky M."/>
            <person name="Tulloss R.E."/>
            <person name="Uehling J."/>
            <person name="Grigoriev I.V."/>
            <person name="Vagvolgyi C."/>
            <person name="Papp T."/>
            <person name="Martin F.M."/>
            <person name="Miettinen O."/>
            <person name="Hibbett D.S."/>
            <person name="Nagy L.G."/>
        </authorList>
    </citation>
    <scope>NUCLEOTIDE SEQUENCE [LARGE SCALE GENOMIC DNA]</scope>
    <source>
        <strain evidence="1 2">NL-1719</strain>
    </source>
</reference>
<keyword evidence="2" id="KW-1185">Reference proteome</keyword>
<evidence type="ECO:0000313" key="1">
    <source>
        <dbReference type="EMBL" id="TFK65958.1"/>
    </source>
</evidence>
<name>A0ACD3AJ77_9AGAR</name>
<dbReference type="Proteomes" id="UP000308600">
    <property type="component" value="Unassembled WGS sequence"/>
</dbReference>
<protein>
    <submittedName>
        <fullName evidence="1">Uncharacterized protein</fullName>
    </submittedName>
</protein>
<proteinExistence type="predicted"/>
<organism evidence="1 2">
    <name type="scientific">Pluteus cervinus</name>
    <dbReference type="NCBI Taxonomy" id="181527"/>
    <lineage>
        <taxon>Eukaryota</taxon>
        <taxon>Fungi</taxon>
        <taxon>Dikarya</taxon>
        <taxon>Basidiomycota</taxon>
        <taxon>Agaricomycotina</taxon>
        <taxon>Agaricomycetes</taxon>
        <taxon>Agaricomycetidae</taxon>
        <taxon>Agaricales</taxon>
        <taxon>Pluteineae</taxon>
        <taxon>Pluteaceae</taxon>
        <taxon>Pluteus</taxon>
    </lineage>
</organism>
<sequence length="86" mass="8881">MMVVIRTNSIVTLRKSVAFIALFGFLTITFLLLAAAELSGTAVLTKAGGGVGVVTAIVAYYIGISELLSAEASPVFTLPLGAFKTD</sequence>
<dbReference type="EMBL" id="ML208420">
    <property type="protein sequence ID" value="TFK65958.1"/>
    <property type="molecule type" value="Genomic_DNA"/>
</dbReference>
<accession>A0ACD3AJ77</accession>
<evidence type="ECO:0000313" key="2">
    <source>
        <dbReference type="Proteomes" id="UP000308600"/>
    </source>
</evidence>